<proteinExistence type="predicted"/>
<dbReference type="Proteomes" id="UP000234681">
    <property type="component" value="Chromosome 12"/>
</dbReference>
<gene>
    <name evidence="1" type="ORF">rCG_21483</name>
</gene>
<evidence type="ECO:0000313" key="2">
    <source>
        <dbReference type="Proteomes" id="UP000234681"/>
    </source>
</evidence>
<protein>
    <submittedName>
        <fullName evidence="1">RCG21483</fullName>
    </submittedName>
</protein>
<evidence type="ECO:0000313" key="1">
    <source>
        <dbReference type="EMBL" id="EDM13528.1"/>
    </source>
</evidence>
<accession>A6J0T9</accession>
<organism evidence="1 2">
    <name type="scientific">Rattus norvegicus</name>
    <name type="common">Rat</name>
    <dbReference type="NCBI Taxonomy" id="10116"/>
    <lineage>
        <taxon>Eukaryota</taxon>
        <taxon>Metazoa</taxon>
        <taxon>Chordata</taxon>
        <taxon>Craniata</taxon>
        <taxon>Vertebrata</taxon>
        <taxon>Euteleostomi</taxon>
        <taxon>Mammalia</taxon>
        <taxon>Eutheria</taxon>
        <taxon>Euarchontoglires</taxon>
        <taxon>Glires</taxon>
        <taxon>Rodentia</taxon>
        <taxon>Myomorpha</taxon>
        <taxon>Muroidea</taxon>
        <taxon>Muridae</taxon>
        <taxon>Murinae</taxon>
        <taxon>Rattus</taxon>
    </lineage>
</organism>
<dbReference type="EMBL" id="CH473973">
    <property type="protein sequence ID" value="EDM13528.1"/>
    <property type="molecule type" value="Genomic_DNA"/>
</dbReference>
<sequence length="31" mass="3340">MGEHLHVQALSHLSNPTRLASACPVVEILSE</sequence>
<name>A6J0T9_RAT</name>
<reference evidence="1 2" key="1">
    <citation type="submission" date="2005-07" db="EMBL/GenBank/DDBJ databases">
        <authorList>
            <person name="Mural R.J."/>
            <person name="Li P.W."/>
            <person name="Adams M.D."/>
            <person name="Amanatides P.G."/>
            <person name="Baden-Tillson H."/>
            <person name="Barnstead M."/>
            <person name="Chin S.H."/>
            <person name="Dew I."/>
            <person name="Evans C.A."/>
            <person name="Ferriera S."/>
            <person name="Flanigan M."/>
            <person name="Fosler C."/>
            <person name="Glodek A."/>
            <person name="Gu Z."/>
            <person name="Holt R.A."/>
            <person name="Jennings D."/>
            <person name="Kraft C.L."/>
            <person name="Lu F."/>
            <person name="Nguyen T."/>
            <person name="Nusskern D.R."/>
            <person name="Pfannkoch C.M."/>
            <person name="Sitter C."/>
            <person name="Sutton G.G."/>
            <person name="Venter J.C."/>
            <person name="Wang Z."/>
            <person name="Woodage T."/>
            <person name="Zheng X.H."/>
            <person name="Zhong F."/>
        </authorList>
    </citation>
    <scope>NUCLEOTIDE SEQUENCE [LARGE SCALE GENOMIC DNA]</scope>
    <source>
        <strain>BN</strain>
        <strain evidence="2">Sprague-Dawley</strain>
    </source>
</reference>
<dbReference type="AlphaFoldDB" id="A6J0T9"/>